<feature type="compositionally biased region" description="Low complexity" evidence="6">
    <location>
        <begin position="444"/>
        <end position="457"/>
    </location>
</feature>
<name>A0A646P6Q1_9PSED</name>
<dbReference type="GO" id="GO:0005886">
    <property type="term" value="C:plasma membrane"/>
    <property type="evidence" value="ECO:0007669"/>
    <property type="project" value="UniProtKB-SubCell"/>
</dbReference>
<keyword evidence="5" id="KW-0472">Membrane</keyword>
<evidence type="ECO:0000256" key="1">
    <source>
        <dbReference type="ARBA" id="ARBA00004651"/>
    </source>
</evidence>
<evidence type="ECO:0000259" key="7">
    <source>
        <dbReference type="Pfam" id="PF10412"/>
    </source>
</evidence>
<dbReference type="RefSeq" id="WP_047299615.1">
    <property type="nucleotide sequence ID" value="NZ_VOIX01000021.1"/>
</dbReference>
<dbReference type="PANTHER" id="PTHR37937:SF1">
    <property type="entry name" value="CONJUGATIVE TRANSFER: DNA TRANSPORT"/>
    <property type="match status" value="1"/>
</dbReference>
<dbReference type="Pfam" id="PF10412">
    <property type="entry name" value="TrwB_AAD_bind"/>
    <property type="match status" value="1"/>
</dbReference>
<keyword evidence="3" id="KW-0812">Transmembrane</keyword>
<comment type="subcellular location">
    <subcellularLocation>
        <location evidence="1">Cell membrane</location>
        <topology evidence="1">Multi-pass membrane protein</topology>
    </subcellularLocation>
</comment>
<reference evidence="8 9" key="1">
    <citation type="submission" date="2019-08" db="EMBL/GenBank/DDBJ databases">
        <title>Pseudomonas haemolytica sp. nov. isolated from raw milk and skim milk concentrate.</title>
        <authorList>
            <person name="Hofmann K."/>
            <person name="Huptas C."/>
            <person name="Doll E."/>
            <person name="Scherer S."/>
            <person name="Wenning M."/>
        </authorList>
    </citation>
    <scope>NUCLEOTIDE SEQUENCE [LARGE SCALE GENOMIC DNA]</scope>
    <source>
        <strain evidence="8 9">DSM 108988</strain>
    </source>
</reference>
<dbReference type="EMBL" id="VOIX01000021">
    <property type="protein sequence ID" value="MRJ24119.1"/>
    <property type="molecule type" value="Genomic_DNA"/>
</dbReference>
<dbReference type="InterPro" id="IPR027417">
    <property type="entry name" value="P-loop_NTPase"/>
</dbReference>
<evidence type="ECO:0000256" key="6">
    <source>
        <dbReference type="SAM" id="MobiDB-lite"/>
    </source>
</evidence>
<dbReference type="SUPFAM" id="SSF52540">
    <property type="entry name" value="P-loop containing nucleoside triphosphate hydrolases"/>
    <property type="match status" value="1"/>
</dbReference>
<organism evidence="8 9">
    <name type="scientific">Pseudomonas haemolytica</name>
    <dbReference type="NCBI Taxonomy" id="2600065"/>
    <lineage>
        <taxon>Bacteria</taxon>
        <taxon>Pseudomonadati</taxon>
        <taxon>Pseudomonadota</taxon>
        <taxon>Gammaproteobacteria</taxon>
        <taxon>Pseudomonadales</taxon>
        <taxon>Pseudomonadaceae</taxon>
        <taxon>Pseudomonas</taxon>
    </lineage>
</organism>
<keyword evidence="4" id="KW-1133">Transmembrane helix</keyword>
<dbReference type="Proteomes" id="UP000432048">
    <property type="component" value="Unassembled WGS sequence"/>
</dbReference>
<accession>A0A646P6Q1</accession>
<sequence length="517" mass="57485">MKWHWRYLALIWLVWWAWTQQLGFSTPLTGWVKLAVMGAAVWYGLGFVKVLIEKYLPEGRSDPKVVRGVELSTSASLLCALELTARGITRTDERGNVTPEWRKAENDLRRDPTKYHDKNVFDGWVRLAQTPIPPANEALHIAITASTGAGKSVALRGLLADIRARGDRAIVIDNGGEFGAEFGAPGDLVLSPFDKRSLGWNLVNEIRESHDWMRITRSVVPDGQGSERAWHEMAQKLLANLGMNTHVDNAELLRIATGYSAEALQPLLAGTSSSVLTQDGGDRLLTNIRSVFGTVLQCWQFMRGGGFSLREYMQSTDPRWLWVPFKESELGVSRDLIACWMDILVSAGLERAEGGQNTWIIIDELDTLGELASLIAATTKLRKRNVRVVVAFQSYSQLVSTYGRERASTLLNCFSNKLILRSVDGETAEKLARELGERERWKLSSTSKGQSASSTESLQREQAVMPSELQNLPDLQGYINLAGDYPIGRCQVSLEATKPRHGPVIYPEGLPTYLGDD</sequence>
<evidence type="ECO:0000313" key="8">
    <source>
        <dbReference type="EMBL" id="MRJ24119.1"/>
    </source>
</evidence>
<dbReference type="InterPro" id="IPR051539">
    <property type="entry name" value="T4SS-coupling_protein"/>
</dbReference>
<protein>
    <submittedName>
        <fullName evidence="8">DUF87 domain-containing protein</fullName>
    </submittedName>
</protein>
<keyword evidence="2" id="KW-1003">Cell membrane</keyword>
<evidence type="ECO:0000256" key="5">
    <source>
        <dbReference type="ARBA" id="ARBA00023136"/>
    </source>
</evidence>
<dbReference type="InterPro" id="IPR019476">
    <property type="entry name" value="T4SS_TraD_DNA-bd"/>
</dbReference>
<evidence type="ECO:0000256" key="4">
    <source>
        <dbReference type="ARBA" id="ARBA00022989"/>
    </source>
</evidence>
<dbReference type="AlphaFoldDB" id="A0A646P6Q1"/>
<evidence type="ECO:0000256" key="2">
    <source>
        <dbReference type="ARBA" id="ARBA00022475"/>
    </source>
</evidence>
<dbReference type="Gene3D" id="3.40.50.300">
    <property type="entry name" value="P-loop containing nucleotide triphosphate hydrolases"/>
    <property type="match status" value="2"/>
</dbReference>
<proteinExistence type="predicted"/>
<dbReference type="PANTHER" id="PTHR37937">
    <property type="entry name" value="CONJUGATIVE TRANSFER: DNA TRANSPORT"/>
    <property type="match status" value="1"/>
</dbReference>
<comment type="caution">
    <text evidence="8">The sequence shown here is derived from an EMBL/GenBank/DDBJ whole genome shotgun (WGS) entry which is preliminary data.</text>
</comment>
<gene>
    <name evidence="8" type="ORF">FRT60_27965</name>
</gene>
<dbReference type="CDD" id="cd01127">
    <property type="entry name" value="TrwB_TraG_TraD_VirD4"/>
    <property type="match status" value="1"/>
</dbReference>
<evidence type="ECO:0000313" key="9">
    <source>
        <dbReference type="Proteomes" id="UP000432048"/>
    </source>
</evidence>
<evidence type="ECO:0000256" key="3">
    <source>
        <dbReference type="ARBA" id="ARBA00022692"/>
    </source>
</evidence>
<feature type="region of interest" description="Disordered" evidence="6">
    <location>
        <begin position="442"/>
        <end position="463"/>
    </location>
</feature>
<feature type="domain" description="Type IV secretion system coupling protein TraD DNA-binding" evidence="7">
    <location>
        <begin position="127"/>
        <end position="491"/>
    </location>
</feature>